<dbReference type="Proteomes" id="UP000503011">
    <property type="component" value="Chromosome"/>
</dbReference>
<evidence type="ECO:0000313" key="2">
    <source>
        <dbReference type="EMBL" id="BCB86977.1"/>
    </source>
</evidence>
<organism evidence="2 3">
    <name type="scientific">Phytohabitans suffuscus</name>
    <dbReference type="NCBI Taxonomy" id="624315"/>
    <lineage>
        <taxon>Bacteria</taxon>
        <taxon>Bacillati</taxon>
        <taxon>Actinomycetota</taxon>
        <taxon>Actinomycetes</taxon>
        <taxon>Micromonosporales</taxon>
        <taxon>Micromonosporaceae</taxon>
    </lineage>
</organism>
<name>A0A6F8YLM5_9ACTN</name>
<dbReference type="AlphaFoldDB" id="A0A6F8YLM5"/>
<accession>A0A6F8YLM5</accession>
<feature type="region of interest" description="Disordered" evidence="1">
    <location>
        <begin position="1"/>
        <end position="24"/>
    </location>
</feature>
<protein>
    <submittedName>
        <fullName evidence="2">Uncharacterized protein</fullName>
    </submittedName>
</protein>
<keyword evidence="3" id="KW-1185">Reference proteome</keyword>
<dbReference type="KEGG" id="psuu:Psuf_042900"/>
<gene>
    <name evidence="2" type="ORF">Psuf_042900</name>
</gene>
<dbReference type="EMBL" id="AP022871">
    <property type="protein sequence ID" value="BCB86977.1"/>
    <property type="molecule type" value="Genomic_DNA"/>
</dbReference>
<reference evidence="2 3" key="1">
    <citation type="submission" date="2020-03" db="EMBL/GenBank/DDBJ databases">
        <title>Whole genome shotgun sequence of Phytohabitans suffuscus NBRC 105367.</title>
        <authorList>
            <person name="Komaki H."/>
            <person name="Tamura T."/>
        </authorList>
    </citation>
    <scope>NUCLEOTIDE SEQUENCE [LARGE SCALE GENOMIC DNA]</scope>
    <source>
        <strain evidence="2 3">NBRC 105367</strain>
    </source>
</reference>
<evidence type="ECO:0000313" key="3">
    <source>
        <dbReference type="Proteomes" id="UP000503011"/>
    </source>
</evidence>
<evidence type="ECO:0000256" key="1">
    <source>
        <dbReference type="SAM" id="MobiDB-lite"/>
    </source>
</evidence>
<proteinExistence type="predicted"/>
<reference evidence="2 3" key="2">
    <citation type="submission" date="2020-03" db="EMBL/GenBank/DDBJ databases">
        <authorList>
            <person name="Ichikawa N."/>
            <person name="Kimura A."/>
            <person name="Kitahashi Y."/>
            <person name="Uohara A."/>
        </authorList>
    </citation>
    <scope>NUCLEOTIDE SEQUENCE [LARGE SCALE GENOMIC DNA]</scope>
    <source>
        <strain evidence="2 3">NBRC 105367</strain>
    </source>
</reference>
<sequence length="158" mass="17502">MTTVRARGDTAVSSPRDRERAATSHANRICINAGEWTRCDTPSSGTMTPMAKVPHTVKTALGDRLQAHRATRWPQLTDLLLRFRGDYAYIDADEDGDTWPLCRLRYTGNVDQWGFAIHLASRDGYEDSFLPNGQPTGTPEQAIDCACGLYLTDPTARS</sequence>